<evidence type="ECO:0008006" key="5">
    <source>
        <dbReference type="Google" id="ProtNLM"/>
    </source>
</evidence>
<organism evidence="3 4">
    <name type="scientific">Talaromyces atroroseus</name>
    <dbReference type="NCBI Taxonomy" id="1441469"/>
    <lineage>
        <taxon>Eukaryota</taxon>
        <taxon>Fungi</taxon>
        <taxon>Dikarya</taxon>
        <taxon>Ascomycota</taxon>
        <taxon>Pezizomycotina</taxon>
        <taxon>Eurotiomycetes</taxon>
        <taxon>Eurotiomycetidae</taxon>
        <taxon>Eurotiales</taxon>
        <taxon>Trichocomaceae</taxon>
        <taxon>Talaromyces</taxon>
        <taxon>Talaromyces sect. Trachyspermi</taxon>
    </lineage>
</organism>
<feature type="transmembrane region" description="Helical" evidence="2">
    <location>
        <begin position="76"/>
        <end position="99"/>
    </location>
</feature>
<dbReference type="RefSeq" id="XP_020121251.1">
    <property type="nucleotide sequence ID" value="XM_020265835.1"/>
</dbReference>
<evidence type="ECO:0000313" key="3">
    <source>
        <dbReference type="EMBL" id="OKL61130.1"/>
    </source>
</evidence>
<dbReference type="OrthoDB" id="2103474at2759"/>
<evidence type="ECO:0000256" key="1">
    <source>
        <dbReference type="SAM" id="MobiDB-lite"/>
    </source>
</evidence>
<keyword evidence="4" id="KW-1185">Reference proteome</keyword>
<dbReference type="AlphaFoldDB" id="A0A225AJT2"/>
<dbReference type="PANTHER" id="PTHR35519:SF2">
    <property type="entry name" value="PH DOMAIN PROTEIN"/>
    <property type="match status" value="1"/>
</dbReference>
<feature type="compositionally biased region" description="Basic and acidic residues" evidence="1">
    <location>
        <begin position="260"/>
        <end position="271"/>
    </location>
</feature>
<name>A0A225AJT2_TALAT</name>
<keyword evidence="2" id="KW-1133">Transmembrane helix</keyword>
<sequence length="271" mass="29859">MAAQLASFVGKRILKENVANKFGQEDPYFEQVPASRLGRAFGQKTRKQRKAIPPGLSPNDAKVLNRVKRRAYRLDYALFNMCGIRFGWGAVIGFIPFVGDGLDAALAMMVLRECDKVDGGLPNSLRSQMLLNVVIDFFIGLVPFIGDVADAIYKCNTRNAVLLERHLRKKANRANKARAQKGHLAGDDQHPVDLSLPEEFDRYEEGTLPDSPGYTEDPASGQVPSGNNVGVRGPAESQSSHGPQSTRRDNGRFSGRKQKPRDLESGLGRDH</sequence>
<accession>A0A225AJT2</accession>
<feature type="compositionally biased region" description="Polar residues" evidence="1">
    <location>
        <begin position="236"/>
        <end position="245"/>
    </location>
</feature>
<feature type="transmembrane region" description="Helical" evidence="2">
    <location>
        <begin position="129"/>
        <end position="149"/>
    </location>
</feature>
<dbReference type="EMBL" id="LFMY01000004">
    <property type="protein sequence ID" value="OKL61130.1"/>
    <property type="molecule type" value="Genomic_DNA"/>
</dbReference>
<dbReference type="GeneID" id="31003280"/>
<evidence type="ECO:0000256" key="2">
    <source>
        <dbReference type="SAM" id="Phobius"/>
    </source>
</evidence>
<dbReference type="STRING" id="1441469.A0A225AJT2"/>
<comment type="caution">
    <text evidence="3">The sequence shown here is derived from an EMBL/GenBank/DDBJ whole genome shotgun (WGS) entry which is preliminary data.</text>
</comment>
<gene>
    <name evidence="3" type="ORF">UA08_03525</name>
</gene>
<reference evidence="3 4" key="1">
    <citation type="submission" date="2015-06" db="EMBL/GenBank/DDBJ databases">
        <title>Talaromyces atroroseus IBT 11181 draft genome.</title>
        <authorList>
            <person name="Rasmussen K.B."/>
            <person name="Rasmussen S."/>
            <person name="Petersen B."/>
            <person name="Sicheritz-Ponten T."/>
            <person name="Mortensen U.H."/>
            <person name="Thrane U."/>
        </authorList>
    </citation>
    <scope>NUCLEOTIDE SEQUENCE [LARGE SCALE GENOMIC DNA]</scope>
    <source>
        <strain evidence="3 4">IBT 11181</strain>
    </source>
</reference>
<keyword evidence="2" id="KW-0812">Transmembrane</keyword>
<proteinExistence type="predicted"/>
<feature type="region of interest" description="Disordered" evidence="1">
    <location>
        <begin position="173"/>
        <end position="271"/>
    </location>
</feature>
<dbReference type="Pfam" id="PF13430">
    <property type="entry name" value="DUF4112"/>
    <property type="match status" value="1"/>
</dbReference>
<dbReference type="InterPro" id="IPR025187">
    <property type="entry name" value="DUF4112"/>
</dbReference>
<evidence type="ECO:0000313" key="4">
    <source>
        <dbReference type="Proteomes" id="UP000214365"/>
    </source>
</evidence>
<protein>
    <recommendedName>
        <fullName evidence="5">PH domain protein</fullName>
    </recommendedName>
</protein>
<keyword evidence="2" id="KW-0472">Membrane</keyword>
<dbReference type="Proteomes" id="UP000214365">
    <property type="component" value="Unassembled WGS sequence"/>
</dbReference>
<dbReference type="PANTHER" id="PTHR35519">
    <property type="entry name" value="MEMBRANE PROTEINS"/>
    <property type="match status" value="1"/>
</dbReference>